<feature type="compositionally biased region" description="Polar residues" evidence="1">
    <location>
        <begin position="118"/>
        <end position="128"/>
    </location>
</feature>
<comment type="caution">
    <text evidence="3">The sequence shown here is derived from an EMBL/GenBank/DDBJ whole genome shotgun (WGS) entry which is preliminary data.</text>
</comment>
<protein>
    <submittedName>
        <fullName evidence="3">Uncharacterized protein</fullName>
    </submittedName>
</protein>
<dbReference type="AlphaFoldDB" id="A0A645CYT0"/>
<keyword evidence="2" id="KW-0472">Membrane</keyword>
<reference evidence="3" key="1">
    <citation type="submission" date="2019-08" db="EMBL/GenBank/DDBJ databases">
        <authorList>
            <person name="Kucharzyk K."/>
            <person name="Murdoch R.W."/>
            <person name="Higgins S."/>
            <person name="Loffler F."/>
        </authorList>
    </citation>
    <scope>NUCLEOTIDE SEQUENCE</scope>
</reference>
<organism evidence="3">
    <name type="scientific">bioreactor metagenome</name>
    <dbReference type="NCBI Taxonomy" id="1076179"/>
    <lineage>
        <taxon>unclassified sequences</taxon>
        <taxon>metagenomes</taxon>
        <taxon>ecological metagenomes</taxon>
    </lineage>
</organism>
<name>A0A645CYT0_9ZZZZ</name>
<dbReference type="EMBL" id="VSSQ01031472">
    <property type="protein sequence ID" value="MPM82370.1"/>
    <property type="molecule type" value="Genomic_DNA"/>
</dbReference>
<accession>A0A645CYT0</accession>
<keyword evidence="2" id="KW-1133">Transmembrane helix</keyword>
<proteinExistence type="predicted"/>
<feature type="transmembrane region" description="Helical" evidence="2">
    <location>
        <begin position="137"/>
        <end position="161"/>
    </location>
</feature>
<sequence>MEHHAHGIDLAAQQRTPPLVFFEFAGHLQRLADRGGLIFFQRRLKHLGRHARTLLHLGGFALEPGLDVLHRQLDAAVDFTDLTADVQSDRDLDDDETRRPEQSAPDHIAERRPAGICRQQSDHQSQNKSQHRLQSPLFLFPLLLAVFFLEFGQTFFLFLILARQRGRRASAERIEAAHIAISGHAARRHAFAAGAAGHQRLHHAAFFHHFAHLGELADESGDLFQRQPGAAGDALAPREVDQIGVFRFRRGHRKHHRFEPLEFARIERRHGFGHLLAAGQEFHQAFKSAEAVELFDLAEEVIEVEFAFAQFGREPLGFFLVEVGRGLFHQRNHVAHAEDARCHAFREENIQIGDFFPGPDEFHRASGHLADRERRPAASVAVEFG</sequence>
<feature type="region of interest" description="Disordered" evidence="1">
    <location>
        <begin position="89"/>
        <end position="128"/>
    </location>
</feature>
<evidence type="ECO:0000256" key="2">
    <source>
        <dbReference type="SAM" id="Phobius"/>
    </source>
</evidence>
<evidence type="ECO:0000256" key="1">
    <source>
        <dbReference type="SAM" id="MobiDB-lite"/>
    </source>
</evidence>
<gene>
    <name evidence="3" type="ORF">SDC9_129431</name>
</gene>
<evidence type="ECO:0000313" key="3">
    <source>
        <dbReference type="EMBL" id="MPM82370.1"/>
    </source>
</evidence>
<keyword evidence="2" id="KW-0812">Transmembrane</keyword>